<dbReference type="AlphaFoldDB" id="A0A448XFF4"/>
<gene>
    <name evidence="1" type="ORF">PXEA_LOCUS28945</name>
</gene>
<accession>A0A448XFF4</accession>
<evidence type="ECO:0000313" key="1">
    <source>
        <dbReference type="EMBL" id="VEL35505.1"/>
    </source>
</evidence>
<keyword evidence="2" id="KW-1185">Reference proteome</keyword>
<protein>
    <submittedName>
        <fullName evidence="1">Uncharacterized protein</fullName>
    </submittedName>
</protein>
<evidence type="ECO:0000313" key="2">
    <source>
        <dbReference type="Proteomes" id="UP000784294"/>
    </source>
</evidence>
<reference evidence="1" key="1">
    <citation type="submission" date="2018-11" db="EMBL/GenBank/DDBJ databases">
        <authorList>
            <consortium name="Pathogen Informatics"/>
        </authorList>
    </citation>
    <scope>NUCLEOTIDE SEQUENCE</scope>
</reference>
<dbReference type="EMBL" id="CAAALY010249998">
    <property type="protein sequence ID" value="VEL35505.1"/>
    <property type="molecule type" value="Genomic_DNA"/>
</dbReference>
<proteinExistence type="predicted"/>
<name>A0A448XFF4_9PLAT</name>
<dbReference type="Proteomes" id="UP000784294">
    <property type="component" value="Unassembled WGS sequence"/>
</dbReference>
<comment type="caution">
    <text evidence="1">The sequence shown here is derived from an EMBL/GenBank/DDBJ whole genome shotgun (WGS) entry which is preliminary data.</text>
</comment>
<sequence length="67" mass="6987">MSAQDQPGSLSHSKSHPRGCEMGCTLNYARPSHSDGTGAVTMPAGLGNCELLMPTCTTTHADNHSET</sequence>
<organism evidence="1 2">
    <name type="scientific">Protopolystoma xenopodis</name>
    <dbReference type="NCBI Taxonomy" id="117903"/>
    <lineage>
        <taxon>Eukaryota</taxon>
        <taxon>Metazoa</taxon>
        <taxon>Spiralia</taxon>
        <taxon>Lophotrochozoa</taxon>
        <taxon>Platyhelminthes</taxon>
        <taxon>Monogenea</taxon>
        <taxon>Polyopisthocotylea</taxon>
        <taxon>Polystomatidea</taxon>
        <taxon>Polystomatidae</taxon>
        <taxon>Protopolystoma</taxon>
    </lineage>
</organism>